<dbReference type="InterPro" id="IPR000683">
    <property type="entry name" value="Gfo/Idh/MocA-like_OxRdtase_N"/>
</dbReference>
<protein>
    <recommendedName>
        <fullName evidence="6">Gfo/Idh/MocA-like oxidoreductase N-terminal domain-containing protein</fullName>
    </recommendedName>
</protein>
<dbReference type="STRING" id="913774.A0A0C3CLD3"/>
<evidence type="ECO:0000259" key="2">
    <source>
        <dbReference type="Pfam" id="PF01408"/>
    </source>
</evidence>
<dbReference type="Gene3D" id="3.40.50.720">
    <property type="entry name" value="NAD(P)-binding Rossmann-like Domain"/>
    <property type="match status" value="1"/>
</dbReference>
<evidence type="ECO:0000256" key="1">
    <source>
        <dbReference type="ARBA" id="ARBA00010928"/>
    </source>
</evidence>
<dbReference type="Pfam" id="PF22725">
    <property type="entry name" value="GFO_IDH_MocA_C3"/>
    <property type="match status" value="1"/>
</dbReference>
<comment type="similarity">
    <text evidence="1">Belongs to the Gfo/Idh/MocA family.</text>
</comment>
<evidence type="ECO:0000313" key="5">
    <source>
        <dbReference type="Proteomes" id="UP000054321"/>
    </source>
</evidence>
<dbReference type="InterPro" id="IPR036291">
    <property type="entry name" value="NAD(P)-bd_dom_sf"/>
</dbReference>
<gene>
    <name evidence="4" type="ORF">OIDMADRAFT_55701</name>
</gene>
<dbReference type="Pfam" id="PF01408">
    <property type="entry name" value="GFO_IDH_MocA"/>
    <property type="match status" value="1"/>
</dbReference>
<dbReference type="Gene3D" id="3.30.360.10">
    <property type="entry name" value="Dihydrodipicolinate Reductase, domain 2"/>
    <property type="match status" value="1"/>
</dbReference>
<keyword evidence="5" id="KW-1185">Reference proteome</keyword>
<reference evidence="5" key="2">
    <citation type="submission" date="2015-01" db="EMBL/GenBank/DDBJ databases">
        <title>Evolutionary Origins and Diversification of the Mycorrhizal Mutualists.</title>
        <authorList>
            <consortium name="DOE Joint Genome Institute"/>
            <consortium name="Mycorrhizal Genomics Consortium"/>
            <person name="Kohler A."/>
            <person name="Kuo A."/>
            <person name="Nagy L.G."/>
            <person name="Floudas D."/>
            <person name="Copeland A."/>
            <person name="Barry K.W."/>
            <person name="Cichocki N."/>
            <person name="Veneault-Fourrey C."/>
            <person name="LaButti K."/>
            <person name="Lindquist E.A."/>
            <person name="Lipzen A."/>
            <person name="Lundell T."/>
            <person name="Morin E."/>
            <person name="Murat C."/>
            <person name="Riley R."/>
            <person name="Ohm R."/>
            <person name="Sun H."/>
            <person name="Tunlid A."/>
            <person name="Henrissat B."/>
            <person name="Grigoriev I.V."/>
            <person name="Hibbett D.S."/>
            <person name="Martin F."/>
        </authorList>
    </citation>
    <scope>NUCLEOTIDE SEQUENCE [LARGE SCALE GENOMIC DNA]</scope>
    <source>
        <strain evidence="5">Zn</strain>
    </source>
</reference>
<dbReference type="AlphaFoldDB" id="A0A0C3CLD3"/>
<dbReference type="InterPro" id="IPR055170">
    <property type="entry name" value="GFO_IDH_MocA-like_dom"/>
</dbReference>
<dbReference type="OrthoDB" id="446809at2759"/>
<dbReference type="EMBL" id="KN832878">
    <property type="protein sequence ID" value="KIM99798.1"/>
    <property type="molecule type" value="Genomic_DNA"/>
</dbReference>
<dbReference type="GO" id="GO:0000166">
    <property type="term" value="F:nucleotide binding"/>
    <property type="evidence" value="ECO:0007669"/>
    <property type="project" value="InterPro"/>
</dbReference>
<evidence type="ECO:0008006" key="6">
    <source>
        <dbReference type="Google" id="ProtNLM"/>
    </source>
</evidence>
<accession>A0A0C3CLD3</accession>
<reference evidence="4 5" key="1">
    <citation type="submission" date="2014-04" db="EMBL/GenBank/DDBJ databases">
        <authorList>
            <consortium name="DOE Joint Genome Institute"/>
            <person name="Kuo A."/>
            <person name="Martino E."/>
            <person name="Perotto S."/>
            <person name="Kohler A."/>
            <person name="Nagy L.G."/>
            <person name="Floudas D."/>
            <person name="Copeland A."/>
            <person name="Barry K.W."/>
            <person name="Cichocki N."/>
            <person name="Veneault-Fourrey C."/>
            <person name="LaButti K."/>
            <person name="Lindquist E.A."/>
            <person name="Lipzen A."/>
            <person name="Lundell T."/>
            <person name="Morin E."/>
            <person name="Murat C."/>
            <person name="Sun H."/>
            <person name="Tunlid A."/>
            <person name="Henrissat B."/>
            <person name="Grigoriev I.V."/>
            <person name="Hibbett D.S."/>
            <person name="Martin F."/>
            <person name="Nordberg H.P."/>
            <person name="Cantor M.N."/>
            <person name="Hua S.X."/>
        </authorList>
    </citation>
    <scope>NUCLEOTIDE SEQUENCE [LARGE SCALE GENOMIC DNA]</scope>
    <source>
        <strain evidence="4 5">Zn</strain>
    </source>
</reference>
<dbReference type="PANTHER" id="PTHR43377">
    <property type="entry name" value="BILIVERDIN REDUCTASE A"/>
    <property type="match status" value="1"/>
</dbReference>
<dbReference type="HOGENOM" id="CLU_023194_1_1_1"/>
<name>A0A0C3CLD3_OIDMZ</name>
<dbReference type="PANTHER" id="PTHR43377:SF1">
    <property type="entry name" value="BILIVERDIN REDUCTASE A"/>
    <property type="match status" value="1"/>
</dbReference>
<evidence type="ECO:0000259" key="3">
    <source>
        <dbReference type="Pfam" id="PF22725"/>
    </source>
</evidence>
<organism evidence="4 5">
    <name type="scientific">Oidiodendron maius (strain Zn)</name>
    <dbReference type="NCBI Taxonomy" id="913774"/>
    <lineage>
        <taxon>Eukaryota</taxon>
        <taxon>Fungi</taxon>
        <taxon>Dikarya</taxon>
        <taxon>Ascomycota</taxon>
        <taxon>Pezizomycotina</taxon>
        <taxon>Leotiomycetes</taxon>
        <taxon>Leotiomycetes incertae sedis</taxon>
        <taxon>Myxotrichaceae</taxon>
        <taxon>Oidiodendron</taxon>
    </lineage>
</organism>
<dbReference type="Proteomes" id="UP000054321">
    <property type="component" value="Unassembled WGS sequence"/>
</dbReference>
<feature type="domain" description="Gfo/Idh/MocA-like oxidoreductase N-terminal" evidence="2">
    <location>
        <begin position="10"/>
        <end position="132"/>
    </location>
</feature>
<feature type="domain" description="GFO/IDH/MocA-like oxidoreductase" evidence="3">
    <location>
        <begin position="142"/>
        <end position="277"/>
    </location>
</feature>
<sequence length="366" mass="39997">MAEHLQRPLSIAIVGSSGFIGQYHLQHVLQEKDSELAALIDTAPSVATTAMQHDVPHFKNVDEFLEAYKSGDLAVDAVILATPTHTHVTLAQSFVGSGLSLLIEKPLSVTGGDGKSLLALSKQDTRGVYMVGHHRRHNAYVKAIKDVLDKKKLGDIVAVNGVWAARKHDAYYDIPWHTQVGAGGVILTNAIHDFDMLQYWLGDIAEVFAMEGPKRRPYAVDSTVQLIFKFSSGVIGSFLLTDSSASHVSWEAGTGDIPAFSSIGEDFLTIFGTNGSISVPSLIRYHYDDRPENEKNWKFPLQKDPDAMAAVDGIPAFAHQLKHFIAATRHEVEPNCSVEDGLRAVLVTEAVFRSLKTGKPSLVEKF</sequence>
<evidence type="ECO:0000313" key="4">
    <source>
        <dbReference type="EMBL" id="KIM99798.1"/>
    </source>
</evidence>
<dbReference type="InParanoid" id="A0A0C3CLD3"/>
<dbReference type="SUPFAM" id="SSF55347">
    <property type="entry name" value="Glyceraldehyde-3-phosphate dehydrogenase-like, C-terminal domain"/>
    <property type="match status" value="1"/>
</dbReference>
<proteinExistence type="inferred from homology"/>
<dbReference type="SUPFAM" id="SSF51735">
    <property type="entry name" value="NAD(P)-binding Rossmann-fold domains"/>
    <property type="match status" value="1"/>
</dbReference>
<dbReference type="InterPro" id="IPR051450">
    <property type="entry name" value="Gfo/Idh/MocA_Oxidoreductases"/>
</dbReference>